<evidence type="ECO:0000256" key="5">
    <source>
        <dbReference type="ARBA" id="ARBA00023136"/>
    </source>
</evidence>
<accession>A0A5C6U3N8</accession>
<dbReference type="PANTHER" id="PTHR31885:SF6">
    <property type="entry name" value="GH04784P"/>
    <property type="match status" value="1"/>
</dbReference>
<dbReference type="GO" id="GO:0016787">
    <property type="term" value="F:hydrolase activity"/>
    <property type="evidence" value="ECO:0007669"/>
    <property type="project" value="TreeGrafter"/>
</dbReference>
<evidence type="ECO:0000313" key="8">
    <source>
        <dbReference type="Proteomes" id="UP000321832"/>
    </source>
</evidence>
<evidence type="ECO:0000256" key="3">
    <source>
        <dbReference type="ARBA" id="ARBA00022692"/>
    </source>
</evidence>
<evidence type="ECO:0008006" key="9">
    <source>
        <dbReference type="Google" id="ProtNLM"/>
    </source>
</evidence>
<sequence length="118" mass="12206">MRFAARWQPFAVYALIAAGVLLVLWPGIPAALLVPVLLYVACLGSMAAQSAVVWLAARGTAGEALARSGAVGGALFMLSDALLAFNKFAAPLPAASLLVLASYWAAQWFIAGSLRESG</sequence>
<evidence type="ECO:0000256" key="4">
    <source>
        <dbReference type="ARBA" id="ARBA00022989"/>
    </source>
</evidence>
<name>A0A5C6U3N8_9BURK</name>
<dbReference type="Pfam" id="PF07947">
    <property type="entry name" value="YhhN"/>
    <property type="match status" value="1"/>
</dbReference>
<protein>
    <recommendedName>
        <fullName evidence="9">Lysoplasmalogenase</fullName>
    </recommendedName>
</protein>
<keyword evidence="5 6" id="KW-0472">Membrane</keyword>
<evidence type="ECO:0000313" key="7">
    <source>
        <dbReference type="EMBL" id="TXC67409.1"/>
    </source>
</evidence>
<proteinExistence type="inferred from homology"/>
<dbReference type="Proteomes" id="UP000321832">
    <property type="component" value="Unassembled WGS sequence"/>
</dbReference>
<feature type="transmembrane region" description="Helical" evidence="6">
    <location>
        <begin position="91"/>
        <end position="111"/>
    </location>
</feature>
<keyword evidence="4 6" id="KW-1133">Transmembrane helix</keyword>
<dbReference type="InterPro" id="IPR012506">
    <property type="entry name" value="TMEM86B-like"/>
</dbReference>
<comment type="similarity">
    <text evidence="2">Belongs to the TMEM86 family.</text>
</comment>
<comment type="caution">
    <text evidence="7">The sequence shown here is derived from an EMBL/GenBank/DDBJ whole genome shotgun (WGS) entry which is preliminary data.</text>
</comment>
<dbReference type="PANTHER" id="PTHR31885">
    <property type="entry name" value="GH04784P"/>
    <property type="match status" value="1"/>
</dbReference>
<gene>
    <name evidence="7" type="ORF">FSC37_22120</name>
</gene>
<keyword evidence="8" id="KW-1185">Reference proteome</keyword>
<keyword evidence="3 6" id="KW-0812">Transmembrane</keyword>
<evidence type="ECO:0000256" key="2">
    <source>
        <dbReference type="ARBA" id="ARBA00007375"/>
    </source>
</evidence>
<feature type="transmembrane region" description="Helical" evidence="6">
    <location>
        <begin position="64"/>
        <end position="85"/>
    </location>
</feature>
<feature type="transmembrane region" description="Helical" evidence="6">
    <location>
        <begin position="12"/>
        <end position="32"/>
    </location>
</feature>
<dbReference type="GO" id="GO:0016020">
    <property type="term" value="C:membrane"/>
    <property type="evidence" value="ECO:0007669"/>
    <property type="project" value="UniProtKB-SubCell"/>
</dbReference>
<evidence type="ECO:0000256" key="6">
    <source>
        <dbReference type="SAM" id="Phobius"/>
    </source>
</evidence>
<evidence type="ECO:0000256" key="1">
    <source>
        <dbReference type="ARBA" id="ARBA00004141"/>
    </source>
</evidence>
<reference evidence="7 8" key="1">
    <citation type="submission" date="2019-08" db="EMBL/GenBank/DDBJ databases">
        <authorList>
            <person name="Khan S.A."/>
            <person name="Jeon C.O."/>
            <person name="Jeong S.E."/>
        </authorList>
    </citation>
    <scope>NUCLEOTIDE SEQUENCE [LARGE SCALE GENOMIC DNA]</scope>
    <source>
        <strain evidence="8">IMCC1728</strain>
    </source>
</reference>
<comment type="subcellular location">
    <subcellularLocation>
        <location evidence="1">Membrane</location>
        <topology evidence="1">Multi-pass membrane protein</topology>
    </subcellularLocation>
</comment>
<feature type="transmembrane region" description="Helical" evidence="6">
    <location>
        <begin position="38"/>
        <end position="57"/>
    </location>
</feature>
<dbReference type="EMBL" id="VOPW01000001">
    <property type="protein sequence ID" value="TXC67409.1"/>
    <property type="molecule type" value="Genomic_DNA"/>
</dbReference>
<dbReference type="AlphaFoldDB" id="A0A5C6U3N8"/>
<organism evidence="7 8">
    <name type="scientific">Piscinibacter aquaticus</name>
    <dbReference type="NCBI Taxonomy" id="392597"/>
    <lineage>
        <taxon>Bacteria</taxon>
        <taxon>Pseudomonadati</taxon>
        <taxon>Pseudomonadota</taxon>
        <taxon>Betaproteobacteria</taxon>
        <taxon>Burkholderiales</taxon>
        <taxon>Sphaerotilaceae</taxon>
        <taxon>Piscinibacter</taxon>
    </lineage>
</organism>